<proteinExistence type="inferred from homology"/>
<evidence type="ECO:0000256" key="3">
    <source>
        <dbReference type="ARBA" id="ARBA00023186"/>
    </source>
</evidence>
<dbReference type="AlphaFoldDB" id="A0A834HPC4"/>
<name>A0A834HPC4_RHYFE</name>
<dbReference type="PROSITE" id="PS00681">
    <property type="entry name" value="CHAPERONINS_CPN10"/>
    <property type="match status" value="1"/>
</dbReference>
<dbReference type="EMBL" id="JAACXV010014560">
    <property type="protein sequence ID" value="KAF7266135.1"/>
    <property type="molecule type" value="Genomic_DNA"/>
</dbReference>
<dbReference type="InterPro" id="IPR011032">
    <property type="entry name" value="GroES-like_sf"/>
</dbReference>
<evidence type="ECO:0000256" key="4">
    <source>
        <dbReference type="ARBA" id="ARBA00029976"/>
    </source>
</evidence>
<dbReference type="Proteomes" id="UP000625711">
    <property type="component" value="Unassembled WGS sequence"/>
</dbReference>
<comment type="similarity">
    <text evidence="1 6">Belongs to the GroES chaperonin family.</text>
</comment>
<evidence type="ECO:0000256" key="5">
    <source>
        <dbReference type="ARBA" id="ARBA00031971"/>
    </source>
</evidence>
<dbReference type="CDD" id="cd00320">
    <property type="entry name" value="cpn10"/>
    <property type="match status" value="1"/>
</dbReference>
<dbReference type="PANTHER" id="PTHR10772:SF0">
    <property type="entry name" value="10 KDA HEAT SHOCK PROTEIN, MITOCHONDRIAL"/>
    <property type="match status" value="1"/>
</dbReference>
<dbReference type="Pfam" id="PF00166">
    <property type="entry name" value="Cpn10"/>
    <property type="match status" value="1"/>
</dbReference>
<keyword evidence="3 6" id="KW-0143">Chaperone</keyword>
<evidence type="ECO:0000256" key="6">
    <source>
        <dbReference type="RuleBase" id="RU003479"/>
    </source>
</evidence>
<comment type="caution">
    <text evidence="7">The sequence shown here is derived from an EMBL/GenBank/DDBJ whole genome shotgun (WGS) entry which is preliminary data.</text>
</comment>
<evidence type="ECO:0000256" key="1">
    <source>
        <dbReference type="ARBA" id="ARBA00006975"/>
    </source>
</evidence>
<protein>
    <recommendedName>
        <fullName evidence="2">10 kDa heat shock protein, mitochondrial</fullName>
    </recommendedName>
    <alternativeName>
        <fullName evidence="4">10 kDa chaperonin</fullName>
    </alternativeName>
    <alternativeName>
        <fullName evidence="5">Chaperonin 10</fullName>
    </alternativeName>
</protein>
<reference evidence="7" key="1">
    <citation type="submission" date="2020-08" db="EMBL/GenBank/DDBJ databases">
        <title>Genome sequencing and assembly of the red palm weevil Rhynchophorus ferrugineus.</title>
        <authorList>
            <person name="Dias G.B."/>
            <person name="Bergman C.M."/>
            <person name="Manee M."/>
        </authorList>
    </citation>
    <scope>NUCLEOTIDE SEQUENCE</scope>
    <source>
        <strain evidence="7">AA-2017</strain>
        <tissue evidence="7">Whole larva</tissue>
    </source>
</reference>
<dbReference type="GO" id="GO:0044183">
    <property type="term" value="F:protein folding chaperone"/>
    <property type="evidence" value="ECO:0007669"/>
    <property type="project" value="InterPro"/>
</dbReference>
<dbReference type="PANTHER" id="PTHR10772">
    <property type="entry name" value="10 KDA HEAT SHOCK PROTEIN"/>
    <property type="match status" value="1"/>
</dbReference>
<keyword evidence="8" id="KW-1185">Reference proteome</keyword>
<dbReference type="FunFam" id="2.30.33.40:FF:000002">
    <property type="entry name" value="10 kDa chaperonin, mitochondrial"/>
    <property type="match status" value="1"/>
</dbReference>
<dbReference type="PRINTS" id="PR00297">
    <property type="entry name" value="CHAPERONIN10"/>
</dbReference>
<dbReference type="SUPFAM" id="SSF50129">
    <property type="entry name" value="GroES-like"/>
    <property type="match status" value="1"/>
</dbReference>
<dbReference type="GO" id="GO:0005524">
    <property type="term" value="F:ATP binding"/>
    <property type="evidence" value="ECO:0007669"/>
    <property type="project" value="InterPro"/>
</dbReference>
<evidence type="ECO:0000313" key="7">
    <source>
        <dbReference type="EMBL" id="KAF7266135.1"/>
    </source>
</evidence>
<sequence>MSSQAAAIPKSVETVKKLIPLFNRILVKRADPPKESKGGIVLPDNSKTKILRATVIAVGPGTRTERGEQLPMCVKPGDEVLLPDYSGTKVQLDESETYFMFRESEILAKFE</sequence>
<dbReference type="InterPro" id="IPR037124">
    <property type="entry name" value="Chaperonin_GroES_sf"/>
</dbReference>
<evidence type="ECO:0000313" key="8">
    <source>
        <dbReference type="Proteomes" id="UP000625711"/>
    </source>
</evidence>
<dbReference type="InterPro" id="IPR018369">
    <property type="entry name" value="Chaprnonin_Cpn10_CS"/>
</dbReference>
<dbReference type="GO" id="GO:0051082">
    <property type="term" value="F:unfolded protein binding"/>
    <property type="evidence" value="ECO:0007669"/>
    <property type="project" value="TreeGrafter"/>
</dbReference>
<accession>A0A834HPC4</accession>
<dbReference type="InterPro" id="IPR020818">
    <property type="entry name" value="Chaperonin_GroES"/>
</dbReference>
<dbReference type="Gene3D" id="2.30.33.40">
    <property type="entry name" value="GroES chaperonin"/>
    <property type="match status" value="1"/>
</dbReference>
<organism evidence="7 8">
    <name type="scientific">Rhynchophorus ferrugineus</name>
    <name type="common">Red palm weevil</name>
    <name type="synonym">Curculio ferrugineus</name>
    <dbReference type="NCBI Taxonomy" id="354439"/>
    <lineage>
        <taxon>Eukaryota</taxon>
        <taxon>Metazoa</taxon>
        <taxon>Ecdysozoa</taxon>
        <taxon>Arthropoda</taxon>
        <taxon>Hexapoda</taxon>
        <taxon>Insecta</taxon>
        <taxon>Pterygota</taxon>
        <taxon>Neoptera</taxon>
        <taxon>Endopterygota</taxon>
        <taxon>Coleoptera</taxon>
        <taxon>Polyphaga</taxon>
        <taxon>Cucujiformia</taxon>
        <taxon>Curculionidae</taxon>
        <taxon>Dryophthorinae</taxon>
        <taxon>Rhynchophorus</taxon>
    </lineage>
</organism>
<dbReference type="GO" id="GO:0051087">
    <property type="term" value="F:protein-folding chaperone binding"/>
    <property type="evidence" value="ECO:0007669"/>
    <property type="project" value="TreeGrafter"/>
</dbReference>
<gene>
    <name evidence="7" type="ORF">GWI33_020505</name>
</gene>
<dbReference type="HAMAP" id="MF_00580">
    <property type="entry name" value="CH10"/>
    <property type="match status" value="1"/>
</dbReference>
<dbReference type="SMART" id="SM00883">
    <property type="entry name" value="Cpn10"/>
    <property type="match status" value="1"/>
</dbReference>
<dbReference type="GO" id="GO:0005759">
    <property type="term" value="C:mitochondrial matrix"/>
    <property type="evidence" value="ECO:0007669"/>
    <property type="project" value="TreeGrafter"/>
</dbReference>
<evidence type="ECO:0000256" key="2">
    <source>
        <dbReference type="ARBA" id="ARBA00018842"/>
    </source>
</evidence>
<dbReference type="GO" id="GO:0046872">
    <property type="term" value="F:metal ion binding"/>
    <property type="evidence" value="ECO:0007669"/>
    <property type="project" value="TreeGrafter"/>
</dbReference>
<dbReference type="OrthoDB" id="184876at2759"/>